<accession>A0A5E5BIV6</accession>
<proteinExistence type="predicted"/>
<gene>
    <name evidence="1" type="ORF">PSP31121_05022</name>
</gene>
<dbReference type="AlphaFoldDB" id="A0A5E5BIV6"/>
<name>A0A5E5BIV6_9BURK</name>
<organism evidence="1 2">
    <name type="scientific">Pandoraea sputorum</name>
    <dbReference type="NCBI Taxonomy" id="93222"/>
    <lineage>
        <taxon>Bacteria</taxon>
        <taxon>Pseudomonadati</taxon>
        <taxon>Pseudomonadota</taxon>
        <taxon>Betaproteobacteria</taxon>
        <taxon>Burkholderiales</taxon>
        <taxon>Burkholderiaceae</taxon>
        <taxon>Pandoraea</taxon>
    </lineage>
</organism>
<evidence type="ECO:0000313" key="1">
    <source>
        <dbReference type="EMBL" id="VVE84975.1"/>
    </source>
</evidence>
<dbReference type="Proteomes" id="UP000335538">
    <property type="component" value="Unassembled WGS sequence"/>
</dbReference>
<dbReference type="EMBL" id="CABPSR010000022">
    <property type="protein sequence ID" value="VVE84975.1"/>
    <property type="molecule type" value="Genomic_DNA"/>
</dbReference>
<evidence type="ECO:0000313" key="2">
    <source>
        <dbReference type="Proteomes" id="UP000335538"/>
    </source>
</evidence>
<dbReference type="RefSeq" id="WP_150811179.1">
    <property type="nucleotide sequence ID" value="NZ_CABPSR010000022.1"/>
</dbReference>
<protein>
    <submittedName>
        <fullName evidence="1">Uncharacterized protein</fullName>
    </submittedName>
</protein>
<sequence>MSRQKKPRNKRYSPGRNRCGVHLRTEPWKVGAMLDPVVAVIDELEQQGTVNVDEKGRAIVRNAADGQWYTASDSIMGIVDAFEIHQLRCGRQMPLEPLRQLVRKLDVGMPLFDTDTVPARAALTVLRAEAMNMRADYARDLANTVSIQDKLNTAREAGAP</sequence>
<reference evidence="1 2" key="1">
    <citation type="submission" date="2019-08" db="EMBL/GenBank/DDBJ databases">
        <authorList>
            <person name="Peeters C."/>
        </authorList>
    </citation>
    <scope>NUCLEOTIDE SEQUENCE [LARGE SCALE GENOMIC DNA]</scope>
    <source>
        <strain evidence="1 2">LMG 31121</strain>
    </source>
</reference>